<evidence type="ECO:0000313" key="2">
    <source>
        <dbReference type="Proteomes" id="UP000533429"/>
    </source>
</evidence>
<dbReference type="Proteomes" id="UP000533429">
    <property type="component" value="Unassembled WGS sequence"/>
</dbReference>
<gene>
    <name evidence="1" type="ORF">HWA77_13090</name>
</gene>
<organism evidence="1 2">
    <name type="scientific">Photobacterium damselae subsp. damselae</name>
    <name type="common">Listonella damsela</name>
    <dbReference type="NCBI Taxonomy" id="85581"/>
    <lineage>
        <taxon>Bacteria</taxon>
        <taxon>Pseudomonadati</taxon>
        <taxon>Pseudomonadota</taxon>
        <taxon>Gammaproteobacteria</taxon>
        <taxon>Vibrionales</taxon>
        <taxon>Vibrionaceae</taxon>
        <taxon>Photobacterium</taxon>
    </lineage>
</organism>
<reference evidence="1 2" key="1">
    <citation type="submission" date="2020-06" db="EMBL/GenBank/DDBJ databases">
        <title>Photobacterium damselae subsp. damselae comparative genomics.</title>
        <authorList>
            <person name="Osorio C.R."/>
        </authorList>
    </citation>
    <scope>NUCLEOTIDE SEQUENCE [LARGE SCALE GENOMIC DNA]</scope>
    <source>
        <strain evidence="1 2">TW250/03</strain>
    </source>
</reference>
<name>A0A850QNG1_PHODD</name>
<dbReference type="EMBL" id="JABXOR010000812">
    <property type="protein sequence ID" value="NVP01147.1"/>
    <property type="molecule type" value="Genomic_DNA"/>
</dbReference>
<dbReference type="AlphaFoldDB" id="A0A850QNG1"/>
<comment type="caution">
    <text evidence="1">The sequence shown here is derived from an EMBL/GenBank/DDBJ whole genome shotgun (WGS) entry which is preliminary data.</text>
</comment>
<accession>A0A850QNG1</accession>
<proteinExistence type="predicted"/>
<evidence type="ECO:0000313" key="1">
    <source>
        <dbReference type="EMBL" id="NVP01147.1"/>
    </source>
</evidence>
<protein>
    <submittedName>
        <fullName evidence="1">Uncharacterized protein</fullName>
    </submittedName>
</protein>
<sequence>MLADNSGCDGFLDLDEPSPFFQQLSAHTGKQGTSGFDILHNLADWTSEKTVIAQHESEWAVKSGEKAFLPKLVEKVNKPKFTATKKSE</sequence>